<comment type="caution">
    <text evidence="1">The sequence shown here is derived from an EMBL/GenBank/DDBJ whole genome shotgun (WGS) entry which is preliminary data.</text>
</comment>
<proteinExistence type="predicted"/>
<keyword evidence="2" id="KW-1185">Reference proteome</keyword>
<dbReference type="Proteomes" id="UP001057452">
    <property type="component" value="Chromosome 16"/>
</dbReference>
<accession>A0ACB9WCH7</accession>
<reference evidence="1" key="1">
    <citation type="submission" date="2022-05" db="EMBL/GenBank/DDBJ databases">
        <title>Chromosome-level genome of Chaenocephalus aceratus.</title>
        <authorList>
            <person name="Park H."/>
        </authorList>
    </citation>
    <scope>NUCLEOTIDE SEQUENCE</scope>
    <source>
        <strain evidence="1">KU_202001</strain>
    </source>
</reference>
<name>A0ACB9WCH7_CHAAC</name>
<gene>
    <name evidence="1" type="ORF">KUCAC02_013979</name>
</gene>
<dbReference type="EMBL" id="CM043800">
    <property type="protein sequence ID" value="KAI4811056.1"/>
    <property type="molecule type" value="Genomic_DNA"/>
</dbReference>
<evidence type="ECO:0000313" key="1">
    <source>
        <dbReference type="EMBL" id="KAI4811056.1"/>
    </source>
</evidence>
<organism evidence="1 2">
    <name type="scientific">Chaenocephalus aceratus</name>
    <name type="common">Blackfin icefish</name>
    <name type="synonym">Chaenichthys aceratus</name>
    <dbReference type="NCBI Taxonomy" id="36190"/>
    <lineage>
        <taxon>Eukaryota</taxon>
        <taxon>Metazoa</taxon>
        <taxon>Chordata</taxon>
        <taxon>Craniata</taxon>
        <taxon>Vertebrata</taxon>
        <taxon>Euteleostomi</taxon>
        <taxon>Actinopterygii</taxon>
        <taxon>Neopterygii</taxon>
        <taxon>Teleostei</taxon>
        <taxon>Neoteleostei</taxon>
        <taxon>Acanthomorphata</taxon>
        <taxon>Eupercaria</taxon>
        <taxon>Perciformes</taxon>
        <taxon>Notothenioidei</taxon>
        <taxon>Channichthyidae</taxon>
        <taxon>Chaenocephalus</taxon>
    </lineage>
</organism>
<feature type="non-terminal residue" evidence="1">
    <location>
        <position position="1"/>
    </location>
</feature>
<sequence length="160" mass="17688">RFIFNRAGSQTEQRWYLKLRRRPTDARVKCLSVCIRLSLCHDPFKRIYEQQIKGIHNDVPLFCRDGTVVETAPPLLSVHTLTCPLSNSSLVPPPPPPHYRGGAISPSSPNMLNLKPSEPSFSSSCHFFLPFNQSATIRADRATGNNRGGVTGGVTSEGWG</sequence>
<protein>
    <submittedName>
        <fullName evidence="1">Uncharacterized protein</fullName>
    </submittedName>
</protein>
<evidence type="ECO:0000313" key="2">
    <source>
        <dbReference type="Proteomes" id="UP001057452"/>
    </source>
</evidence>
<feature type="non-terminal residue" evidence="1">
    <location>
        <position position="160"/>
    </location>
</feature>